<reference evidence="7 8" key="1">
    <citation type="submission" date="2013-09" db="EMBL/GenBank/DDBJ databases">
        <authorList>
            <person name="Zeng Z."/>
            <person name="Chen C."/>
        </authorList>
    </citation>
    <scope>NUCLEOTIDE SEQUENCE [LARGE SCALE GENOMIC DNA]</scope>
    <source>
        <strain evidence="7 8">WB 3.3-2</strain>
    </source>
</reference>
<gene>
    <name evidence="7" type="ORF">Q765_12930</name>
</gene>
<dbReference type="Pfam" id="PF03706">
    <property type="entry name" value="LPG_synthase_TM"/>
    <property type="match status" value="1"/>
</dbReference>
<organism evidence="7 8">
    <name type="scientific">Flavobacterium rivuli WB 3.3-2 = DSM 21788</name>
    <dbReference type="NCBI Taxonomy" id="1121895"/>
    <lineage>
        <taxon>Bacteria</taxon>
        <taxon>Pseudomonadati</taxon>
        <taxon>Bacteroidota</taxon>
        <taxon>Flavobacteriia</taxon>
        <taxon>Flavobacteriales</taxon>
        <taxon>Flavobacteriaceae</taxon>
        <taxon>Flavobacterium</taxon>
    </lineage>
</organism>
<accession>A0A0A2MCF0</accession>
<dbReference type="GO" id="GO:0005886">
    <property type="term" value="C:plasma membrane"/>
    <property type="evidence" value="ECO:0007669"/>
    <property type="project" value="UniProtKB-SubCell"/>
</dbReference>
<dbReference type="eggNOG" id="COG0392">
    <property type="taxonomic scope" value="Bacteria"/>
</dbReference>
<keyword evidence="5 6" id="KW-0472">Membrane</keyword>
<dbReference type="STRING" id="1121895.GCA_000378485_03527"/>
<keyword evidence="2" id="KW-1003">Cell membrane</keyword>
<evidence type="ECO:0000256" key="3">
    <source>
        <dbReference type="ARBA" id="ARBA00022692"/>
    </source>
</evidence>
<dbReference type="AlphaFoldDB" id="A0A0A2MCF0"/>
<dbReference type="InterPro" id="IPR022791">
    <property type="entry name" value="L-PG_synthase/AglD"/>
</dbReference>
<feature type="transmembrane region" description="Helical" evidence="6">
    <location>
        <begin position="288"/>
        <end position="306"/>
    </location>
</feature>
<dbReference type="EMBL" id="JRLX01000014">
    <property type="protein sequence ID" value="KGO85965.1"/>
    <property type="molecule type" value="Genomic_DNA"/>
</dbReference>
<evidence type="ECO:0000256" key="4">
    <source>
        <dbReference type="ARBA" id="ARBA00022989"/>
    </source>
</evidence>
<keyword evidence="8" id="KW-1185">Reference proteome</keyword>
<evidence type="ECO:0008006" key="9">
    <source>
        <dbReference type="Google" id="ProtNLM"/>
    </source>
</evidence>
<feature type="transmembrane region" description="Helical" evidence="6">
    <location>
        <begin position="52"/>
        <end position="69"/>
    </location>
</feature>
<feature type="transmembrane region" description="Helical" evidence="6">
    <location>
        <begin position="12"/>
        <end position="32"/>
    </location>
</feature>
<keyword evidence="3 6" id="KW-0812">Transmembrane</keyword>
<feature type="transmembrane region" description="Helical" evidence="6">
    <location>
        <begin position="126"/>
        <end position="151"/>
    </location>
</feature>
<feature type="transmembrane region" description="Helical" evidence="6">
    <location>
        <begin position="261"/>
        <end position="282"/>
    </location>
</feature>
<name>A0A0A2MCF0_9FLAO</name>
<dbReference type="RefSeq" id="WP_020214703.1">
    <property type="nucleotide sequence ID" value="NZ_JRLX01000014.1"/>
</dbReference>
<comment type="caution">
    <text evidence="7">The sequence shown here is derived from an EMBL/GenBank/DDBJ whole genome shotgun (WGS) entry which is preliminary data.</text>
</comment>
<evidence type="ECO:0000256" key="6">
    <source>
        <dbReference type="SAM" id="Phobius"/>
    </source>
</evidence>
<evidence type="ECO:0000256" key="2">
    <source>
        <dbReference type="ARBA" id="ARBA00022475"/>
    </source>
</evidence>
<protein>
    <recommendedName>
        <fullName evidence="9">Lysylphosphatidylglycerol synthetase</fullName>
    </recommendedName>
</protein>
<sequence length="324" mass="36571">MFTLSRKAKQFLVLTAKILIVGGAFYFIYDRIAQNDNLDWSRLEEAITRKNSGWLVAVILLLSFLNRFIEILKWQNLISSFKKISVAQSTDQVLASLTAGMFTPNGVGEYAAKALYYKKAQAKNIVFLNLICNGAQLIIAVLAGLAGLLFFNLRYGVIPNGLFVLLLFGIGAITIAVFLSRKIDIKGYSLHKFFKIINEISRPVNRKNLLLALARYLSIIHQHYFIFLLFGVHLPYPVMLSAITGVYFLGSSLPTFQFLDFAVRGSVAVFFFGLAGVNEWIVVFAATLQWLLNIVIPVALGSYYVFRFRTERNDETQDVTLHRE</sequence>
<dbReference type="OrthoDB" id="1121314at2"/>
<evidence type="ECO:0000256" key="1">
    <source>
        <dbReference type="ARBA" id="ARBA00004651"/>
    </source>
</evidence>
<proteinExistence type="predicted"/>
<dbReference type="Proteomes" id="UP000030152">
    <property type="component" value="Unassembled WGS sequence"/>
</dbReference>
<evidence type="ECO:0000313" key="8">
    <source>
        <dbReference type="Proteomes" id="UP000030152"/>
    </source>
</evidence>
<feature type="transmembrane region" description="Helical" evidence="6">
    <location>
        <begin position="157"/>
        <end position="179"/>
    </location>
</feature>
<evidence type="ECO:0000313" key="7">
    <source>
        <dbReference type="EMBL" id="KGO85965.1"/>
    </source>
</evidence>
<keyword evidence="4 6" id="KW-1133">Transmembrane helix</keyword>
<evidence type="ECO:0000256" key="5">
    <source>
        <dbReference type="ARBA" id="ARBA00023136"/>
    </source>
</evidence>
<comment type="subcellular location">
    <subcellularLocation>
        <location evidence="1">Cell membrane</location>
        <topology evidence="1">Multi-pass membrane protein</topology>
    </subcellularLocation>
</comment>